<keyword evidence="3" id="KW-1185">Reference proteome</keyword>
<dbReference type="EMBL" id="JACMSC010000005">
    <property type="protein sequence ID" value="KAG6520945.1"/>
    <property type="molecule type" value="Genomic_DNA"/>
</dbReference>
<keyword evidence="1" id="KW-0812">Transmembrane</keyword>
<name>A0A8J5HCF7_ZINOF</name>
<evidence type="ECO:0000313" key="2">
    <source>
        <dbReference type="EMBL" id="KAG6520945.1"/>
    </source>
</evidence>
<accession>A0A8J5HCF7</accession>
<comment type="caution">
    <text evidence="2">The sequence shown here is derived from an EMBL/GenBank/DDBJ whole genome shotgun (WGS) entry which is preliminary data.</text>
</comment>
<reference evidence="2 3" key="1">
    <citation type="submission" date="2020-08" db="EMBL/GenBank/DDBJ databases">
        <title>Plant Genome Project.</title>
        <authorList>
            <person name="Zhang R.-G."/>
        </authorList>
    </citation>
    <scope>NUCLEOTIDE SEQUENCE [LARGE SCALE GENOMIC DNA]</scope>
    <source>
        <tissue evidence="2">Rhizome</tissue>
    </source>
</reference>
<dbReference type="AlphaFoldDB" id="A0A8J5HCF7"/>
<proteinExistence type="predicted"/>
<gene>
    <name evidence="2" type="ORF">ZIOFF_018009</name>
</gene>
<evidence type="ECO:0000256" key="1">
    <source>
        <dbReference type="SAM" id="Phobius"/>
    </source>
</evidence>
<organism evidence="2 3">
    <name type="scientific">Zingiber officinale</name>
    <name type="common">Ginger</name>
    <name type="synonym">Amomum zingiber</name>
    <dbReference type="NCBI Taxonomy" id="94328"/>
    <lineage>
        <taxon>Eukaryota</taxon>
        <taxon>Viridiplantae</taxon>
        <taxon>Streptophyta</taxon>
        <taxon>Embryophyta</taxon>
        <taxon>Tracheophyta</taxon>
        <taxon>Spermatophyta</taxon>
        <taxon>Magnoliopsida</taxon>
        <taxon>Liliopsida</taxon>
        <taxon>Zingiberales</taxon>
        <taxon>Zingiberaceae</taxon>
        <taxon>Zingiber</taxon>
    </lineage>
</organism>
<evidence type="ECO:0000313" key="3">
    <source>
        <dbReference type="Proteomes" id="UP000734854"/>
    </source>
</evidence>
<feature type="transmembrane region" description="Helical" evidence="1">
    <location>
        <begin position="68"/>
        <end position="88"/>
    </location>
</feature>
<dbReference type="Proteomes" id="UP000734854">
    <property type="component" value="Unassembled WGS sequence"/>
</dbReference>
<keyword evidence="1" id="KW-0472">Membrane</keyword>
<protein>
    <submittedName>
        <fullName evidence="2">Uncharacterized protein</fullName>
    </submittedName>
</protein>
<sequence>MLRVQEQQQVTLKEFGPNSHERISELKHGRNCSFQSRPSSTPVKVHAVPMPLFAITNMARSWSSGQRILVFHPNALLFSLPLFVLASASC</sequence>
<keyword evidence="1" id="KW-1133">Transmembrane helix</keyword>